<sequence length="589" mass="60574">MQIMLRSYLSKRAPAQPAAPEQEAPAPEDAAAAASADEAARGPGPGSASVLDAIETDVLAAIGSVGGSIASARGEVGAVQAGLAEMRARMDGLAGAAREAASASAALSDRTRALSETSGRIAGAMRQAESHLDQADSRGGEARAQIEALALAGSEIAGIIDAIAAVARQTNLLALNATIEAARAGDAGRGFAVVAAEVKALSVETARAAEEVRARVTRLRDGAAASATAVTALAEAIDAARPSFGTVQAISGEQAGIVAHVVGEAARTGSLVADVDGAAQAIAEAGIALEARAVATEASAREAADQAAGLGRRFVAVIRQSEIGDRRRHDRFPVELAVRLGDGRRSRSVDLSAGGVLVEAPEGAAVSAGSALGLDIDGIGPVRALVRAVSPMGLHCAFEDLTATARSGLDARLAAVQAEYAPLAAKAQGLSGRIAGLMEEALSAGRLTEADLFDTDYRPLPGSDPRQFMTRAVKPLVGMLQDLLDRELALDNRMLFCIVADRNGFVPVHNGAVSQAQRPGDAAWNAANARNLRIFDDRTGITAARSQRPATVQVYRRELGDRVVMVREVDAPIRAAGRHWGACRTAYRF</sequence>
<dbReference type="SMART" id="SM00283">
    <property type="entry name" value="MA"/>
    <property type="match status" value="1"/>
</dbReference>
<dbReference type="GO" id="GO:0007165">
    <property type="term" value="P:signal transduction"/>
    <property type="evidence" value="ECO:0007669"/>
    <property type="project" value="UniProtKB-KW"/>
</dbReference>
<keyword evidence="8" id="KW-1185">Reference proteome</keyword>
<dbReference type="PANTHER" id="PTHR32089">
    <property type="entry name" value="METHYL-ACCEPTING CHEMOTAXIS PROTEIN MCPB"/>
    <property type="match status" value="1"/>
</dbReference>
<gene>
    <name evidence="6" type="primary">mcpA_1</name>
    <name evidence="5" type="ORF">IFDJLNFL_5254</name>
    <name evidence="6" type="ORF">MTDSW087_00527</name>
</gene>
<dbReference type="Proteomes" id="UP000401717">
    <property type="component" value="Unassembled WGS sequence"/>
</dbReference>
<evidence type="ECO:0000313" key="7">
    <source>
        <dbReference type="Proteomes" id="UP000401717"/>
    </source>
</evidence>
<dbReference type="PROSITE" id="PS50111">
    <property type="entry name" value="CHEMOTAXIS_TRANSDUC_2"/>
    <property type="match status" value="1"/>
</dbReference>
<reference evidence="6 7" key="1">
    <citation type="submission" date="2019-06" db="EMBL/GenBank/DDBJ databases">
        <authorList>
            <person name="Rodrigo-Torres L."/>
            <person name="Arahal R. D."/>
            <person name="Lucena T."/>
        </authorList>
    </citation>
    <scope>NUCLEOTIDE SEQUENCE [LARGE SCALE GENOMIC DNA]</scope>
    <source>
        <strain evidence="6 7">SW08-7</strain>
    </source>
</reference>
<dbReference type="EMBL" id="CABFVH010000002">
    <property type="protein sequence ID" value="VUF10855.1"/>
    <property type="molecule type" value="Genomic_DNA"/>
</dbReference>
<evidence type="ECO:0000313" key="5">
    <source>
        <dbReference type="EMBL" id="GJD59326.1"/>
    </source>
</evidence>
<evidence type="ECO:0000259" key="4">
    <source>
        <dbReference type="PROSITE" id="PS50111"/>
    </source>
</evidence>
<dbReference type="SUPFAM" id="SSF141371">
    <property type="entry name" value="PilZ domain-like"/>
    <property type="match status" value="1"/>
</dbReference>
<protein>
    <submittedName>
        <fullName evidence="6">Methyl-accepting chemotaxis protein McpA</fullName>
    </submittedName>
</protein>
<evidence type="ECO:0000256" key="2">
    <source>
        <dbReference type="PROSITE-ProRule" id="PRU00284"/>
    </source>
</evidence>
<feature type="domain" description="Methyl-accepting transducer" evidence="4">
    <location>
        <begin position="47"/>
        <end position="307"/>
    </location>
</feature>
<dbReference type="EMBL" id="BPQI01000202">
    <property type="protein sequence ID" value="GJD59326.1"/>
    <property type="molecule type" value="Genomic_DNA"/>
</dbReference>
<evidence type="ECO:0000256" key="1">
    <source>
        <dbReference type="ARBA" id="ARBA00023224"/>
    </source>
</evidence>
<dbReference type="GO" id="GO:0016020">
    <property type="term" value="C:membrane"/>
    <property type="evidence" value="ECO:0007669"/>
    <property type="project" value="InterPro"/>
</dbReference>
<keyword evidence="1 2" id="KW-0807">Transducer</keyword>
<dbReference type="Pfam" id="PF07238">
    <property type="entry name" value="PilZ"/>
    <property type="match status" value="1"/>
</dbReference>
<dbReference type="Gene3D" id="1.10.287.950">
    <property type="entry name" value="Methyl-accepting chemotaxis protein"/>
    <property type="match status" value="1"/>
</dbReference>
<dbReference type="InterPro" id="IPR009875">
    <property type="entry name" value="PilZ_domain"/>
</dbReference>
<organism evidence="6 7">
    <name type="scientific">Methylobacterium dankookense</name>
    <dbReference type="NCBI Taxonomy" id="560405"/>
    <lineage>
        <taxon>Bacteria</taxon>
        <taxon>Pseudomonadati</taxon>
        <taxon>Pseudomonadota</taxon>
        <taxon>Alphaproteobacteria</taxon>
        <taxon>Hyphomicrobiales</taxon>
        <taxon>Methylobacteriaceae</taxon>
        <taxon>Methylobacterium</taxon>
    </lineage>
</organism>
<name>A0A564FRR5_9HYPH</name>
<accession>A0A564FRR5</accession>
<evidence type="ECO:0000313" key="6">
    <source>
        <dbReference type="EMBL" id="VUF10855.1"/>
    </source>
</evidence>
<reference evidence="5" key="3">
    <citation type="submission" date="2021-08" db="EMBL/GenBank/DDBJ databases">
        <authorList>
            <person name="Tani A."/>
            <person name="Ola A."/>
            <person name="Ogura Y."/>
            <person name="Katsura K."/>
            <person name="Hayashi T."/>
        </authorList>
    </citation>
    <scope>NUCLEOTIDE SEQUENCE</scope>
    <source>
        <strain evidence="5">DSM 22415</strain>
    </source>
</reference>
<dbReference type="PANTHER" id="PTHR32089:SF112">
    <property type="entry name" value="LYSOZYME-LIKE PROTEIN-RELATED"/>
    <property type="match status" value="1"/>
</dbReference>
<dbReference type="Proteomes" id="UP001055303">
    <property type="component" value="Unassembled WGS sequence"/>
</dbReference>
<dbReference type="InterPro" id="IPR004089">
    <property type="entry name" value="MCPsignal_dom"/>
</dbReference>
<feature type="compositionally biased region" description="Low complexity" evidence="3">
    <location>
        <begin position="13"/>
        <end position="37"/>
    </location>
</feature>
<evidence type="ECO:0000256" key="3">
    <source>
        <dbReference type="SAM" id="MobiDB-lite"/>
    </source>
</evidence>
<feature type="region of interest" description="Disordered" evidence="3">
    <location>
        <begin position="1"/>
        <end position="48"/>
    </location>
</feature>
<dbReference type="Pfam" id="PF00015">
    <property type="entry name" value="MCPsignal"/>
    <property type="match status" value="1"/>
</dbReference>
<reference evidence="5" key="2">
    <citation type="journal article" date="2021" name="Front. Microbiol.">
        <title>Comprehensive Comparative Genomics and Phenotyping of Methylobacterium Species.</title>
        <authorList>
            <person name="Alessa O."/>
            <person name="Ogura Y."/>
            <person name="Fujitani Y."/>
            <person name="Takami H."/>
            <person name="Hayashi T."/>
            <person name="Sahin N."/>
            <person name="Tani A."/>
        </authorList>
    </citation>
    <scope>NUCLEOTIDE SEQUENCE</scope>
    <source>
        <strain evidence="5">DSM 22415</strain>
    </source>
</reference>
<dbReference type="SUPFAM" id="SSF58104">
    <property type="entry name" value="Methyl-accepting chemotaxis protein (MCP) signaling domain"/>
    <property type="match status" value="1"/>
</dbReference>
<dbReference type="GO" id="GO:0035438">
    <property type="term" value="F:cyclic-di-GMP binding"/>
    <property type="evidence" value="ECO:0007669"/>
    <property type="project" value="InterPro"/>
</dbReference>
<proteinExistence type="predicted"/>
<evidence type="ECO:0000313" key="8">
    <source>
        <dbReference type="Proteomes" id="UP001055303"/>
    </source>
</evidence>
<dbReference type="AlphaFoldDB" id="A0A564FRR5"/>